<evidence type="ECO:0000256" key="2">
    <source>
        <dbReference type="ARBA" id="ARBA00022559"/>
    </source>
</evidence>
<dbReference type="Pfam" id="PF00255">
    <property type="entry name" value="GSHPx"/>
    <property type="match status" value="1"/>
</dbReference>
<feature type="domain" description="Thioredoxin" evidence="7">
    <location>
        <begin position="28"/>
        <end position="192"/>
    </location>
</feature>
<protein>
    <recommendedName>
        <fullName evidence="5">Glutathione peroxidase</fullName>
    </recommendedName>
</protein>
<evidence type="ECO:0000256" key="6">
    <source>
        <dbReference type="SAM" id="SignalP"/>
    </source>
</evidence>
<sequence precursor="true">MRSILTLTLAFATLTSVFTTMALADKHEGEHECALNFKMKTIDGDTVDLEDYEGNVVLVVNVASKCGLTKQYTELQKLYEANKDAGLVILGFPCNQFGGQEPGTEAEIKTFCSTKYNVSFPMFSKVDVNGDGAAPIYKYLTSKSVKPVGDGKISWNFEKFLIDREGNLVHRFAPRTTPDDAEFVAAVKEQLAKK</sequence>
<dbReference type="PANTHER" id="PTHR11592">
    <property type="entry name" value="GLUTATHIONE PEROXIDASE"/>
    <property type="match status" value="1"/>
</dbReference>
<dbReference type="PROSITE" id="PS51352">
    <property type="entry name" value="THIOREDOXIN_2"/>
    <property type="match status" value="1"/>
</dbReference>
<dbReference type="CDD" id="cd00340">
    <property type="entry name" value="GSH_Peroxidase"/>
    <property type="match status" value="1"/>
</dbReference>
<dbReference type="SUPFAM" id="SSF52833">
    <property type="entry name" value="Thioredoxin-like"/>
    <property type="match status" value="1"/>
</dbReference>
<keyword evidence="3 5" id="KW-0560">Oxidoreductase</keyword>
<dbReference type="InterPro" id="IPR029760">
    <property type="entry name" value="GPX_CS"/>
</dbReference>
<feature type="chain" id="PRO_5022957507" description="Glutathione peroxidase" evidence="6">
    <location>
        <begin position="25"/>
        <end position="194"/>
    </location>
</feature>
<accession>A0A5C6EHU0</accession>
<dbReference type="PROSITE" id="PS51355">
    <property type="entry name" value="GLUTATHIONE_PEROXID_3"/>
    <property type="match status" value="1"/>
</dbReference>
<dbReference type="InterPro" id="IPR029759">
    <property type="entry name" value="GPX_AS"/>
</dbReference>
<comment type="caution">
    <text evidence="8">The sequence shown here is derived from an EMBL/GenBank/DDBJ whole genome shotgun (WGS) entry which is preliminary data.</text>
</comment>
<dbReference type="PIRSF" id="PIRSF000303">
    <property type="entry name" value="Glutathion_perox"/>
    <property type="match status" value="1"/>
</dbReference>
<feature type="active site" evidence="4">
    <location>
        <position position="66"/>
    </location>
</feature>
<keyword evidence="6" id="KW-0732">Signal</keyword>
<organism evidence="8 9">
    <name type="scientific">Rubripirellula reticaptiva</name>
    <dbReference type="NCBI Taxonomy" id="2528013"/>
    <lineage>
        <taxon>Bacteria</taxon>
        <taxon>Pseudomonadati</taxon>
        <taxon>Planctomycetota</taxon>
        <taxon>Planctomycetia</taxon>
        <taxon>Pirellulales</taxon>
        <taxon>Pirellulaceae</taxon>
        <taxon>Rubripirellula</taxon>
    </lineage>
</organism>
<evidence type="ECO:0000259" key="7">
    <source>
        <dbReference type="PROSITE" id="PS51352"/>
    </source>
</evidence>
<comment type="similarity">
    <text evidence="1 5">Belongs to the glutathione peroxidase family.</text>
</comment>
<dbReference type="InterPro" id="IPR000889">
    <property type="entry name" value="Glutathione_peroxidase"/>
</dbReference>
<evidence type="ECO:0000256" key="1">
    <source>
        <dbReference type="ARBA" id="ARBA00006926"/>
    </source>
</evidence>
<dbReference type="OrthoDB" id="9789406at2"/>
<evidence type="ECO:0000313" key="9">
    <source>
        <dbReference type="Proteomes" id="UP000317977"/>
    </source>
</evidence>
<dbReference type="FunFam" id="3.40.30.10:FF:000010">
    <property type="entry name" value="Glutathione peroxidase"/>
    <property type="match status" value="1"/>
</dbReference>
<evidence type="ECO:0000256" key="4">
    <source>
        <dbReference type="PIRSR" id="PIRSR000303-1"/>
    </source>
</evidence>
<evidence type="ECO:0000313" key="8">
    <source>
        <dbReference type="EMBL" id="TWU48035.1"/>
    </source>
</evidence>
<dbReference type="PROSITE" id="PS00460">
    <property type="entry name" value="GLUTATHIONE_PEROXID_1"/>
    <property type="match status" value="1"/>
</dbReference>
<evidence type="ECO:0000256" key="3">
    <source>
        <dbReference type="ARBA" id="ARBA00023002"/>
    </source>
</evidence>
<dbReference type="PRINTS" id="PR01011">
    <property type="entry name" value="GLUTPROXDASE"/>
</dbReference>
<keyword evidence="9" id="KW-1185">Reference proteome</keyword>
<evidence type="ECO:0000256" key="5">
    <source>
        <dbReference type="RuleBase" id="RU000499"/>
    </source>
</evidence>
<dbReference type="GO" id="GO:0034599">
    <property type="term" value="P:cellular response to oxidative stress"/>
    <property type="evidence" value="ECO:0007669"/>
    <property type="project" value="TreeGrafter"/>
</dbReference>
<dbReference type="Gene3D" id="3.40.30.10">
    <property type="entry name" value="Glutaredoxin"/>
    <property type="match status" value="1"/>
</dbReference>
<dbReference type="InterPro" id="IPR013766">
    <property type="entry name" value="Thioredoxin_domain"/>
</dbReference>
<gene>
    <name evidence="8" type="primary">gpx1</name>
    <name evidence="8" type="ORF">Poly59_48790</name>
</gene>
<keyword evidence="2 5" id="KW-0575">Peroxidase</keyword>
<name>A0A5C6EHU0_9BACT</name>
<reference evidence="8 9" key="1">
    <citation type="submission" date="2019-02" db="EMBL/GenBank/DDBJ databases">
        <title>Deep-cultivation of Planctomycetes and their phenomic and genomic characterization uncovers novel biology.</title>
        <authorList>
            <person name="Wiegand S."/>
            <person name="Jogler M."/>
            <person name="Boedeker C."/>
            <person name="Pinto D."/>
            <person name="Vollmers J."/>
            <person name="Rivas-Marin E."/>
            <person name="Kohn T."/>
            <person name="Peeters S.H."/>
            <person name="Heuer A."/>
            <person name="Rast P."/>
            <person name="Oberbeckmann S."/>
            <person name="Bunk B."/>
            <person name="Jeske O."/>
            <person name="Meyerdierks A."/>
            <person name="Storesund J.E."/>
            <person name="Kallscheuer N."/>
            <person name="Luecker S."/>
            <person name="Lage O.M."/>
            <person name="Pohl T."/>
            <person name="Merkel B.J."/>
            <person name="Hornburger P."/>
            <person name="Mueller R.-W."/>
            <person name="Bruemmer F."/>
            <person name="Labrenz M."/>
            <person name="Spormann A.M."/>
            <person name="Op Den Camp H."/>
            <person name="Overmann J."/>
            <person name="Amann R."/>
            <person name="Jetten M.S.M."/>
            <person name="Mascher T."/>
            <person name="Medema M.H."/>
            <person name="Devos D.P."/>
            <person name="Kaster A.-K."/>
            <person name="Ovreas L."/>
            <person name="Rohde M."/>
            <person name="Galperin M.Y."/>
            <person name="Jogler C."/>
        </authorList>
    </citation>
    <scope>NUCLEOTIDE SEQUENCE [LARGE SCALE GENOMIC DNA]</scope>
    <source>
        <strain evidence="8 9">Poly59</strain>
    </source>
</reference>
<dbReference type="AlphaFoldDB" id="A0A5C6EHU0"/>
<dbReference type="PROSITE" id="PS00763">
    <property type="entry name" value="GLUTATHIONE_PEROXID_2"/>
    <property type="match status" value="1"/>
</dbReference>
<dbReference type="EMBL" id="SJPX01000005">
    <property type="protein sequence ID" value="TWU48035.1"/>
    <property type="molecule type" value="Genomic_DNA"/>
</dbReference>
<feature type="signal peptide" evidence="6">
    <location>
        <begin position="1"/>
        <end position="24"/>
    </location>
</feature>
<dbReference type="GO" id="GO:0004601">
    <property type="term" value="F:peroxidase activity"/>
    <property type="evidence" value="ECO:0007669"/>
    <property type="project" value="UniProtKB-KW"/>
</dbReference>
<dbReference type="InterPro" id="IPR036249">
    <property type="entry name" value="Thioredoxin-like_sf"/>
</dbReference>
<proteinExistence type="inferred from homology"/>
<dbReference type="Proteomes" id="UP000317977">
    <property type="component" value="Unassembled WGS sequence"/>
</dbReference>
<dbReference type="PANTHER" id="PTHR11592:SF78">
    <property type="entry name" value="GLUTATHIONE PEROXIDASE"/>
    <property type="match status" value="1"/>
</dbReference>